<dbReference type="Pfam" id="PF14215">
    <property type="entry name" value="bHLH-MYC_N"/>
    <property type="match status" value="1"/>
</dbReference>
<proteinExistence type="predicted"/>
<dbReference type="PANTHER" id="PTHR31945">
    <property type="entry name" value="TRANSCRIPTION FACTOR SCREAM2-RELATED"/>
    <property type="match status" value="1"/>
</dbReference>
<dbReference type="InterPro" id="IPR025610">
    <property type="entry name" value="MYC/MYB_N"/>
</dbReference>
<reference evidence="9" key="1">
    <citation type="submission" date="2025-08" db="UniProtKB">
        <authorList>
            <consortium name="RefSeq"/>
        </authorList>
    </citation>
    <scope>IDENTIFICATION</scope>
    <source>
        <tissue evidence="9">Leaf</tissue>
    </source>
</reference>
<keyword evidence="8" id="KW-1185">Reference proteome</keyword>
<evidence type="ECO:0000256" key="1">
    <source>
        <dbReference type="ARBA" id="ARBA00004123"/>
    </source>
</evidence>
<dbReference type="RefSeq" id="XP_048135051.1">
    <property type="nucleotide sequence ID" value="XM_048279094.1"/>
</dbReference>
<evidence type="ECO:0000256" key="6">
    <source>
        <dbReference type="SAM" id="MobiDB-lite"/>
    </source>
</evidence>
<feature type="region of interest" description="Disordered" evidence="6">
    <location>
        <begin position="411"/>
        <end position="439"/>
    </location>
</feature>
<feature type="compositionally biased region" description="Polar residues" evidence="6">
    <location>
        <begin position="265"/>
        <end position="276"/>
    </location>
</feature>
<feature type="region of interest" description="Disordered" evidence="6">
    <location>
        <begin position="244"/>
        <end position="323"/>
    </location>
</feature>
<evidence type="ECO:0000256" key="4">
    <source>
        <dbReference type="ARBA" id="ARBA00023163"/>
    </source>
</evidence>
<evidence type="ECO:0000256" key="5">
    <source>
        <dbReference type="ARBA" id="ARBA00023242"/>
    </source>
</evidence>
<evidence type="ECO:0000259" key="7">
    <source>
        <dbReference type="PROSITE" id="PS50888"/>
    </source>
</evidence>
<evidence type="ECO:0000256" key="2">
    <source>
        <dbReference type="ARBA" id="ARBA00023015"/>
    </source>
</evidence>
<name>A0ABM3HEM8_9MYRT</name>
<protein>
    <submittedName>
        <fullName evidence="9">Transcription factor ABORTED MICROSPORES isoform X1</fullName>
    </submittedName>
</protein>
<feature type="region of interest" description="Disordered" evidence="6">
    <location>
        <begin position="366"/>
        <end position="391"/>
    </location>
</feature>
<dbReference type="InterPro" id="IPR051358">
    <property type="entry name" value="TF_AMS/ICE1/BHLH6-like"/>
</dbReference>
<keyword evidence="4" id="KW-0804">Transcription</keyword>
<gene>
    <name evidence="9" type="primary">LOC115728060</name>
</gene>
<evidence type="ECO:0000313" key="9">
    <source>
        <dbReference type="RefSeq" id="XP_048135051.1"/>
    </source>
</evidence>
<dbReference type="Pfam" id="PF00010">
    <property type="entry name" value="HLH"/>
    <property type="match status" value="1"/>
</dbReference>
<dbReference type="CDD" id="cd11443">
    <property type="entry name" value="bHLH_AtAMS_like"/>
    <property type="match status" value="1"/>
</dbReference>
<feature type="domain" description="BHLH" evidence="7">
    <location>
        <begin position="310"/>
        <end position="359"/>
    </location>
</feature>
<keyword evidence="5" id="KW-0539">Nucleus</keyword>
<dbReference type="SUPFAM" id="SSF47459">
    <property type="entry name" value="HLH, helix-loop-helix DNA-binding domain"/>
    <property type="match status" value="1"/>
</dbReference>
<sequence>MNQEVNMIIVQNLMERLRPLVGSTGWDFCVLWKLSEDQRLIEWIDCCCAGAEHSETGGEEFGFPVYLCRDVVFQHPRRTKACELLAQMPSSVPLESGIYADAFMSYQPRWLNFTSSSDSKAEEDTIGTKVLIPFPGGLIELFVTKQVPEDQQIIGFITSQFSIPFEADSLSSVCMETNFSIIPNALNDLHSGPQLLDPNDHTNSPAQLPENLNLHDVSGDGIRLYEATIGGSYDTFVANEEMDPSNKLSVGDGFQETDGAEQLNVDPTEQVNTEWQGNDEELLKPENGATKSTSDCSDQNEDDDEKNGKQPHSKNLQAERRRRKKLNDRLYNLRSLVPKISKLDRASILGDAIEYIMELQKQAKELQDELEEQSDVEDPRNSGSSSNFPIGQPEVFDIGLLSASEKAAFTYQLPGNTQGDGSTKRNRESETAYDKQQRMEPQVEVRQMDENEFFIKVFGEHRPGGFMRLMEALDSIGLEVTNANVTRFLSLVSNVFTVEKKDSELVQADLLKDSLLELTRNPAGGWPWPSKAAETGSAGNCHGHQHHYHLLHNHLF</sequence>
<keyword evidence="3" id="KW-0238">DNA-binding</keyword>
<dbReference type="InterPro" id="IPR011598">
    <property type="entry name" value="bHLH_dom"/>
</dbReference>
<dbReference type="PANTHER" id="PTHR31945:SF11">
    <property type="entry name" value="TRANSCRIPTION FACTOR ABORTED MICROSPORES"/>
    <property type="match status" value="1"/>
</dbReference>
<dbReference type="PROSITE" id="PS50888">
    <property type="entry name" value="BHLH"/>
    <property type="match status" value="1"/>
</dbReference>
<keyword evidence="2" id="KW-0805">Transcription regulation</keyword>
<accession>A0ABM3HEM8</accession>
<organism evidence="8 9">
    <name type="scientific">Rhodamnia argentea</name>
    <dbReference type="NCBI Taxonomy" id="178133"/>
    <lineage>
        <taxon>Eukaryota</taxon>
        <taxon>Viridiplantae</taxon>
        <taxon>Streptophyta</taxon>
        <taxon>Embryophyta</taxon>
        <taxon>Tracheophyta</taxon>
        <taxon>Spermatophyta</taxon>
        <taxon>Magnoliopsida</taxon>
        <taxon>eudicotyledons</taxon>
        <taxon>Gunneridae</taxon>
        <taxon>Pentapetalae</taxon>
        <taxon>rosids</taxon>
        <taxon>malvids</taxon>
        <taxon>Myrtales</taxon>
        <taxon>Myrtaceae</taxon>
        <taxon>Myrtoideae</taxon>
        <taxon>Myrteae</taxon>
        <taxon>Australasian group</taxon>
        <taxon>Rhodamnia</taxon>
    </lineage>
</organism>
<feature type="compositionally biased region" description="Basic and acidic residues" evidence="6">
    <location>
        <begin position="422"/>
        <end position="439"/>
    </location>
</feature>
<comment type="subcellular location">
    <subcellularLocation>
        <location evidence="1">Nucleus</location>
    </subcellularLocation>
</comment>
<dbReference type="Pfam" id="PF22754">
    <property type="entry name" value="bHLH-TF_ACT-like_plant"/>
    <property type="match status" value="1"/>
</dbReference>
<dbReference type="Proteomes" id="UP000827889">
    <property type="component" value="Chromosome 5"/>
</dbReference>
<dbReference type="SMART" id="SM00353">
    <property type="entry name" value="HLH"/>
    <property type="match status" value="1"/>
</dbReference>
<dbReference type="Gene3D" id="4.10.280.10">
    <property type="entry name" value="Helix-loop-helix DNA-binding domain"/>
    <property type="match status" value="1"/>
</dbReference>
<dbReference type="GeneID" id="115728060"/>
<dbReference type="InterPro" id="IPR054502">
    <property type="entry name" value="bHLH-TF_ACT-like_plant"/>
</dbReference>
<evidence type="ECO:0000256" key="3">
    <source>
        <dbReference type="ARBA" id="ARBA00023125"/>
    </source>
</evidence>
<evidence type="ECO:0000313" key="8">
    <source>
        <dbReference type="Proteomes" id="UP000827889"/>
    </source>
</evidence>
<dbReference type="InterPro" id="IPR036638">
    <property type="entry name" value="HLH_DNA-bd_sf"/>
</dbReference>